<sequence>MKRMELTQAAHTDKRPRTNEDMDIDKAPKSTCPHPLSRI</sequence>
<reference evidence="2 3" key="1">
    <citation type="submission" date="2016-11" db="EMBL/GenBank/DDBJ databases">
        <authorList>
            <person name="Jaros S."/>
            <person name="Januszkiewicz K."/>
            <person name="Wedrychowicz H."/>
        </authorList>
    </citation>
    <scope>NUCLEOTIDE SEQUENCE [LARGE SCALE GENOMIC DNA]</scope>
</reference>
<protein>
    <submittedName>
        <fullName evidence="2">BQ5605_C019g08889 protein</fullName>
    </submittedName>
</protein>
<keyword evidence="3" id="KW-1185">Reference proteome</keyword>
<dbReference type="Proteomes" id="UP000249464">
    <property type="component" value="Unassembled WGS sequence"/>
</dbReference>
<dbReference type="AlphaFoldDB" id="A0A2X0MHT8"/>
<gene>
    <name evidence="2" type="primary">BQ5605_C019g08889</name>
    <name evidence="2" type="ORF">BQ5605_C019G08889</name>
</gene>
<evidence type="ECO:0000256" key="1">
    <source>
        <dbReference type="SAM" id="MobiDB-lite"/>
    </source>
</evidence>
<feature type="region of interest" description="Disordered" evidence="1">
    <location>
        <begin position="1"/>
        <end position="39"/>
    </location>
</feature>
<proteinExistence type="predicted"/>
<name>A0A2X0MHT8_9BASI</name>
<feature type="compositionally biased region" description="Basic and acidic residues" evidence="1">
    <location>
        <begin position="11"/>
        <end position="28"/>
    </location>
</feature>
<evidence type="ECO:0000313" key="2">
    <source>
        <dbReference type="EMBL" id="SGY23062.1"/>
    </source>
</evidence>
<organism evidence="2 3">
    <name type="scientific">Microbotryum silenes-dioicae</name>
    <dbReference type="NCBI Taxonomy" id="796604"/>
    <lineage>
        <taxon>Eukaryota</taxon>
        <taxon>Fungi</taxon>
        <taxon>Dikarya</taxon>
        <taxon>Basidiomycota</taxon>
        <taxon>Pucciniomycotina</taxon>
        <taxon>Microbotryomycetes</taxon>
        <taxon>Microbotryales</taxon>
        <taxon>Microbotryaceae</taxon>
        <taxon>Microbotryum</taxon>
    </lineage>
</organism>
<dbReference type="EMBL" id="FQNC01000019">
    <property type="protein sequence ID" value="SGY23062.1"/>
    <property type="molecule type" value="Genomic_DNA"/>
</dbReference>
<evidence type="ECO:0000313" key="3">
    <source>
        <dbReference type="Proteomes" id="UP000249464"/>
    </source>
</evidence>
<accession>A0A2X0MHT8</accession>